<keyword evidence="7 10" id="KW-1133">Transmembrane helix</keyword>
<feature type="transmembrane region" description="Helical" evidence="10">
    <location>
        <begin position="164"/>
        <end position="189"/>
    </location>
</feature>
<accession>A0A645GT20</accession>
<feature type="transmembrane region" description="Helical" evidence="10">
    <location>
        <begin position="126"/>
        <end position="152"/>
    </location>
</feature>
<evidence type="ECO:0000256" key="5">
    <source>
        <dbReference type="ARBA" id="ARBA00022692"/>
    </source>
</evidence>
<protein>
    <submittedName>
        <fullName evidence="11">High-affinity branched-chain amino acid transport system permease protein LivH</fullName>
    </submittedName>
</protein>
<feature type="transmembrane region" description="Helical" evidence="10">
    <location>
        <begin position="80"/>
        <end position="98"/>
    </location>
</feature>
<comment type="subcellular location">
    <subcellularLocation>
        <location evidence="1">Cell membrane</location>
        <topology evidence="1">Multi-pass membrane protein</topology>
    </subcellularLocation>
</comment>
<evidence type="ECO:0000256" key="6">
    <source>
        <dbReference type="ARBA" id="ARBA00022970"/>
    </source>
</evidence>
<dbReference type="GO" id="GO:1903806">
    <property type="term" value="P:L-isoleucine import across plasma membrane"/>
    <property type="evidence" value="ECO:0007669"/>
    <property type="project" value="TreeGrafter"/>
</dbReference>
<feature type="transmembrane region" description="Helical" evidence="10">
    <location>
        <begin position="204"/>
        <end position="223"/>
    </location>
</feature>
<dbReference type="InterPro" id="IPR001851">
    <property type="entry name" value="ABC_transp_permease"/>
</dbReference>
<dbReference type="EMBL" id="VSSQ01080028">
    <property type="protein sequence ID" value="MPN29366.1"/>
    <property type="molecule type" value="Genomic_DNA"/>
</dbReference>
<evidence type="ECO:0000256" key="8">
    <source>
        <dbReference type="ARBA" id="ARBA00023136"/>
    </source>
</evidence>
<keyword evidence="5 10" id="KW-0812">Transmembrane</keyword>
<name>A0A645GT20_9ZZZZ</name>
<keyword evidence="2" id="KW-0813">Transport</keyword>
<comment type="caution">
    <text evidence="11">The sequence shown here is derived from an EMBL/GenBank/DDBJ whole genome shotgun (WGS) entry which is preliminary data.</text>
</comment>
<organism evidence="11">
    <name type="scientific">bioreactor metagenome</name>
    <dbReference type="NCBI Taxonomy" id="1076179"/>
    <lineage>
        <taxon>unclassified sequences</taxon>
        <taxon>metagenomes</taxon>
        <taxon>ecological metagenomes</taxon>
    </lineage>
</organism>
<evidence type="ECO:0000256" key="9">
    <source>
        <dbReference type="ARBA" id="ARBA00037998"/>
    </source>
</evidence>
<dbReference type="PANTHER" id="PTHR11795">
    <property type="entry name" value="BRANCHED-CHAIN AMINO ACID TRANSPORT SYSTEM PERMEASE PROTEIN LIVH"/>
    <property type="match status" value="1"/>
</dbReference>
<gene>
    <name evidence="11" type="primary">livH_93</name>
    <name evidence="11" type="ORF">SDC9_176819</name>
</gene>
<dbReference type="GO" id="GO:0015190">
    <property type="term" value="F:L-leucine transmembrane transporter activity"/>
    <property type="evidence" value="ECO:0007669"/>
    <property type="project" value="TreeGrafter"/>
</dbReference>
<dbReference type="GO" id="GO:0042941">
    <property type="term" value="P:D-alanine transmembrane transport"/>
    <property type="evidence" value="ECO:0007669"/>
    <property type="project" value="TreeGrafter"/>
</dbReference>
<evidence type="ECO:0000256" key="2">
    <source>
        <dbReference type="ARBA" id="ARBA00022448"/>
    </source>
</evidence>
<dbReference type="InterPro" id="IPR052157">
    <property type="entry name" value="BCAA_transport_permease"/>
</dbReference>
<dbReference type="PANTHER" id="PTHR11795:SF371">
    <property type="entry name" value="HIGH-AFFINITY BRANCHED-CHAIN AMINO ACID TRANSPORT SYSTEM PERMEASE PROTEIN LIVH"/>
    <property type="match status" value="1"/>
</dbReference>
<dbReference type="GO" id="GO:0015188">
    <property type="term" value="F:L-isoleucine transmembrane transporter activity"/>
    <property type="evidence" value="ECO:0007669"/>
    <property type="project" value="TreeGrafter"/>
</dbReference>
<reference evidence="11" key="1">
    <citation type="submission" date="2019-08" db="EMBL/GenBank/DDBJ databases">
        <authorList>
            <person name="Kucharzyk K."/>
            <person name="Murdoch R.W."/>
            <person name="Higgins S."/>
            <person name="Loffler F."/>
        </authorList>
    </citation>
    <scope>NUCLEOTIDE SEQUENCE</scope>
</reference>
<keyword evidence="8 10" id="KW-0472">Membrane</keyword>
<evidence type="ECO:0000256" key="10">
    <source>
        <dbReference type="SAM" id="Phobius"/>
    </source>
</evidence>
<sequence length="230" mass="24686">MSIFISVIFCVALGVLTEKIAYKPLRNSSSLSVLITAIGVSYLMQNLAQILFGSSLRSFPKVFRWPSVILGSVEFKMDRVITIVVTFILMFFVLWFVYRTKIGLAMRAVAQDREAAMLMGVPMDRIISITFAIGAALAAVAGFFYGVAYGFVGPYSGSMPGIKAFTAAVFGGIGSIPGAILGGFLLGLAESMVKTFISSELSDAIVFGLLIVVLLIKPTGLLGKEIRDKV</sequence>
<keyword evidence="3" id="KW-1003">Cell membrane</keyword>
<evidence type="ECO:0000256" key="4">
    <source>
        <dbReference type="ARBA" id="ARBA00022519"/>
    </source>
</evidence>
<evidence type="ECO:0000256" key="7">
    <source>
        <dbReference type="ARBA" id="ARBA00022989"/>
    </source>
</evidence>
<dbReference type="GO" id="GO:0015192">
    <property type="term" value="F:L-phenylalanine transmembrane transporter activity"/>
    <property type="evidence" value="ECO:0007669"/>
    <property type="project" value="TreeGrafter"/>
</dbReference>
<dbReference type="GO" id="GO:0005886">
    <property type="term" value="C:plasma membrane"/>
    <property type="evidence" value="ECO:0007669"/>
    <property type="project" value="UniProtKB-SubCell"/>
</dbReference>
<dbReference type="AlphaFoldDB" id="A0A645GT20"/>
<evidence type="ECO:0000313" key="11">
    <source>
        <dbReference type="EMBL" id="MPN29366.1"/>
    </source>
</evidence>
<proteinExistence type="inferred from homology"/>
<comment type="similarity">
    <text evidence="9">Belongs to the binding-protein-dependent transport system permease family. LivHM subfamily.</text>
</comment>
<dbReference type="CDD" id="cd06582">
    <property type="entry name" value="TM_PBP1_LivH_like"/>
    <property type="match status" value="1"/>
</dbReference>
<evidence type="ECO:0000256" key="3">
    <source>
        <dbReference type="ARBA" id="ARBA00022475"/>
    </source>
</evidence>
<dbReference type="Pfam" id="PF02653">
    <property type="entry name" value="BPD_transp_2"/>
    <property type="match status" value="1"/>
</dbReference>
<dbReference type="GO" id="GO:0015808">
    <property type="term" value="P:L-alanine transport"/>
    <property type="evidence" value="ECO:0007669"/>
    <property type="project" value="TreeGrafter"/>
</dbReference>
<keyword evidence="6" id="KW-0029">Amino-acid transport</keyword>
<feature type="transmembrane region" description="Helical" evidence="10">
    <location>
        <begin position="33"/>
        <end position="59"/>
    </location>
</feature>
<dbReference type="GO" id="GO:0005304">
    <property type="term" value="F:L-valine transmembrane transporter activity"/>
    <property type="evidence" value="ECO:0007669"/>
    <property type="project" value="TreeGrafter"/>
</dbReference>
<keyword evidence="4" id="KW-0997">Cell inner membrane</keyword>
<evidence type="ECO:0000256" key="1">
    <source>
        <dbReference type="ARBA" id="ARBA00004651"/>
    </source>
</evidence>